<evidence type="ECO:0000256" key="3">
    <source>
        <dbReference type="SAM" id="SignalP"/>
    </source>
</evidence>
<dbReference type="GO" id="GO:0007411">
    <property type="term" value="P:axon guidance"/>
    <property type="evidence" value="ECO:0007669"/>
    <property type="project" value="TreeGrafter"/>
</dbReference>
<accession>A0A061A7R3</accession>
<dbReference type="InterPro" id="IPR008979">
    <property type="entry name" value="Galactose-bd-like_sf"/>
</dbReference>
<dbReference type="PANTHER" id="PTHR46806">
    <property type="entry name" value="F5/8 TYPE C DOMAIN-CONTAINING PROTEIN"/>
    <property type="match status" value="1"/>
</dbReference>
<dbReference type="InterPro" id="IPR000421">
    <property type="entry name" value="FA58C"/>
</dbReference>
<name>A0A061A7R3_ONCMY</name>
<dbReference type="InterPro" id="IPR050633">
    <property type="entry name" value="Neuropilin_MCO_CoagFactor"/>
</dbReference>
<dbReference type="GO" id="GO:0017154">
    <property type="term" value="F:semaphorin receptor activity"/>
    <property type="evidence" value="ECO:0007669"/>
    <property type="project" value="TreeGrafter"/>
</dbReference>
<dbReference type="Gene3D" id="2.60.120.260">
    <property type="entry name" value="Galactose-binding domain-like"/>
    <property type="match status" value="1"/>
</dbReference>
<dbReference type="GO" id="GO:0030424">
    <property type="term" value="C:axon"/>
    <property type="evidence" value="ECO:0007669"/>
    <property type="project" value="TreeGrafter"/>
</dbReference>
<dbReference type="EMBL" id="FR983762">
    <property type="protein sequence ID" value="CDR19129.1"/>
    <property type="molecule type" value="Genomic_DNA"/>
</dbReference>
<feature type="domain" description="F5/8 type C" evidence="4">
    <location>
        <begin position="1"/>
        <end position="76"/>
    </location>
</feature>
<sequence>LCVCVCVCVWYKMCAVSFDWCKSLTTYPSLCMFHANTDPSEVVLNRVPQPVLARFVRIRPQSWKNGIALRFELYGCQIIDAPCSEMQGLLSGLLPDAQISASSARDMLWSPGTPAWWPATRAGSPAPLSPWLGRSGSKWTWVSPGWSGGSLPRGRGAEKGQAARTTGPL</sequence>
<proteinExistence type="predicted"/>
<feature type="chain" id="PRO_5001598449" description="F5/8 type C domain-containing protein" evidence="3">
    <location>
        <begin position="18"/>
        <end position="169"/>
    </location>
</feature>
<dbReference type="PROSITE" id="PS50022">
    <property type="entry name" value="FA58C_3"/>
    <property type="match status" value="1"/>
</dbReference>
<dbReference type="Pfam" id="PF00754">
    <property type="entry name" value="F5_F8_type_C"/>
    <property type="match status" value="1"/>
</dbReference>
<feature type="signal peptide" evidence="3">
    <location>
        <begin position="1"/>
        <end position="17"/>
    </location>
</feature>
<dbReference type="Proteomes" id="UP000193380">
    <property type="component" value="Unassembled WGS sequence"/>
</dbReference>
<reference evidence="5" key="1">
    <citation type="journal article" date="2014" name="Nat. Commun.">
        <title>The rainbow trout genome provides novel insights into evolution after whole-genome duplication in vertebrates.</title>
        <authorList>
            <person name="Berthelot C."/>
            <person name="Brunet F."/>
            <person name="Chalopin D."/>
            <person name="Juanchich A."/>
            <person name="Bernard M."/>
            <person name="Noel B."/>
            <person name="Bento P."/>
            <person name="Da Silva C."/>
            <person name="Labadie K."/>
            <person name="Alberti A."/>
            <person name="Aury J.M."/>
            <person name="Louis A."/>
            <person name="Dehais P."/>
            <person name="Bardou P."/>
            <person name="Montfort J."/>
            <person name="Klopp C."/>
            <person name="Cabau C."/>
            <person name="Gaspin C."/>
            <person name="Thorgaard G.H."/>
            <person name="Boussaha M."/>
            <person name="Quillet E."/>
            <person name="Guyomard R."/>
            <person name="Galiana D."/>
            <person name="Bobe J."/>
            <person name="Volff J.N."/>
            <person name="Genet C."/>
            <person name="Wincker P."/>
            <person name="Jaillon O."/>
            <person name="Roest Crollius H."/>
            <person name="Guiguen Y."/>
        </authorList>
    </citation>
    <scope>NUCLEOTIDE SEQUENCE [LARGE SCALE GENOMIC DNA]</scope>
</reference>
<dbReference type="PANTHER" id="PTHR46806:SF2">
    <property type="entry name" value="NEUROPILIN-2"/>
    <property type="match status" value="1"/>
</dbReference>
<feature type="region of interest" description="Disordered" evidence="2">
    <location>
        <begin position="147"/>
        <end position="169"/>
    </location>
</feature>
<evidence type="ECO:0000256" key="2">
    <source>
        <dbReference type="SAM" id="MobiDB-lite"/>
    </source>
</evidence>
<protein>
    <recommendedName>
        <fullName evidence="4">F5/8 type C domain-containing protein</fullName>
    </recommendedName>
</protein>
<dbReference type="PROSITE" id="PS01286">
    <property type="entry name" value="FA58C_2"/>
    <property type="match status" value="1"/>
</dbReference>
<evidence type="ECO:0000256" key="1">
    <source>
        <dbReference type="ARBA" id="ARBA00023157"/>
    </source>
</evidence>
<dbReference type="AlphaFoldDB" id="A0A061A7R3"/>
<dbReference type="STRING" id="8022.A0A061A7R3"/>
<evidence type="ECO:0000313" key="6">
    <source>
        <dbReference type="Proteomes" id="UP000193380"/>
    </source>
</evidence>
<dbReference type="SUPFAM" id="SSF49785">
    <property type="entry name" value="Galactose-binding domain-like"/>
    <property type="match status" value="1"/>
</dbReference>
<evidence type="ECO:0000259" key="4">
    <source>
        <dbReference type="PROSITE" id="PS50022"/>
    </source>
</evidence>
<feature type="non-terminal residue" evidence="5">
    <location>
        <position position="1"/>
    </location>
</feature>
<keyword evidence="1" id="KW-1015">Disulfide bond</keyword>
<dbReference type="GO" id="GO:0098978">
    <property type="term" value="C:glutamatergic synapse"/>
    <property type="evidence" value="ECO:0007669"/>
    <property type="project" value="TreeGrafter"/>
</dbReference>
<dbReference type="PaxDb" id="8022-A0A061A7R3"/>
<evidence type="ECO:0000313" key="5">
    <source>
        <dbReference type="EMBL" id="CDR19129.1"/>
    </source>
</evidence>
<reference evidence="5" key="2">
    <citation type="submission" date="2014-03" db="EMBL/GenBank/DDBJ databases">
        <authorList>
            <person name="Genoscope - CEA"/>
        </authorList>
    </citation>
    <scope>NUCLEOTIDE SEQUENCE</scope>
</reference>
<organism evidence="5 6">
    <name type="scientific">Oncorhynchus mykiss</name>
    <name type="common">Rainbow trout</name>
    <name type="synonym">Salmo gairdneri</name>
    <dbReference type="NCBI Taxonomy" id="8022"/>
    <lineage>
        <taxon>Eukaryota</taxon>
        <taxon>Metazoa</taxon>
        <taxon>Chordata</taxon>
        <taxon>Craniata</taxon>
        <taxon>Vertebrata</taxon>
        <taxon>Euteleostomi</taxon>
        <taxon>Actinopterygii</taxon>
        <taxon>Neopterygii</taxon>
        <taxon>Teleostei</taxon>
        <taxon>Protacanthopterygii</taxon>
        <taxon>Salmoniformes</taxon>
        <taxon>Salmonidae</taxon>
        <taxon>Salmoninae</taxon>
        <taxon>Oncorhynchus</taxon>
    </lineage>
</organism>
<keyword evidence="3" id="KW-0732">Signal</keyword>
<dbReference type="GO" id="GO:0045211">
    <property type="term" value="C:postsynaptic membrane"/>
    <property type="evidence" value="ECO:0007669"/>
    <property type="project" value="TreeGrafter"/>
</dbReference>
<gene>
    <name evidence="5" type="ORF">GSONMT00018699001</name>
</gene>